<keyword evidence="9" id="KW-1185">Reference proteome</keyword>
<dbReference type="SUPFAM" id="SSF48452">
    <property type="entry name" value="TPR-like"/>
    <property type="match status" value="1"/>
</dbReference>
<protein>
    <submittedName>
        <fullName evidence="8">Putative outer membrane starch-binding protein</fullName>
    </submittedName>
</protein>
<evidence type="ECO:0000259" key="7">
    <source>
        <dbReference type="Pfam" id="PF14322"/>
    </source>
</evidence>
<dbReference type="OrthoDB" id="9792139at2"/>
<dbReference type="GO" id="GO:0009279">
    <property type="term" value="C:cell outer membrane"/>
    <property type="evidence" value="ECO:0007669"/>
    <property type="project" value="UniProtKB-SubCell"/>
</dbReference>
<dbReference type="Proteomes" id="UP000294616">
    <property type="component" value="Unassembled WGS sequence"/>
</dbReference>
<feature type="domain" description="SusD-like N-terminal" evidence="7">
    <location>
        <begin position="102"/>
        <end position="226"/>
    </location>
</feature>
<evidence type="ECO:0000256" key="4">
    <source>
        <dbReference type="ARBA" id="ARBA00023136"/>
    </source>
</evidence>
<dbReference type="InterPro" id="IPR033985">
    <property type="entry name" value="SusD-like_N"/>
</dbReference>
<evidence type="ECO:0000256" key="1">
    <source>
        <dbReference type="ARBA" id="ARBA00004442"/>
    </source>
</evidence>
<feature type="domain" description="RagB/SusD" evidence="6">
    <location>
        <begin position="277"/>
        <end position="595"/>
    </location>
</feature>
<evidence type="ECO:0000256" key="5">
    <source>
        <dbReference type="ARBA" id="ARBA00023237"/>
    </source>
</evidence>
<sequence>MKKIHSVIFTLVVCVTLLSCKDNFVEQQPIGSFPGSVLTTPDGIDKALTGAYSALNGAGGMDRGPGNILFGSIRGGEAHKGSTGGDQPQMIEIQKFEANAGNSNGLNNFRFYYDAVYRTNLVLTNLPNVEGLTDAQKTQIAAEARFLRGHYMFQLKRLFGNVPFIDEAVIGDPLVPNTDESGNFVDAWPSIAADFKFAAENLAPTNADKGRANKWAAMAYLGKTYLYMGNEGDNANYALAQTAFNDVIANGVTNSGVKYKLNNDYHANFNSLTENGPEAVFAVQHSVNDGSDGGYANSSRDLQYISPQSGGGPGDNRGYGFFYPSQWFVNHFRVDANGLPIFNDAARNADKIKSDDGIPAASPYTPDAGLIDPRLDWSVGRRGIPFLDYGQFSPSWVRDAAAAGPYISQKFFTSKAANGLAASRPENNLNINVIRYADVLLMAAEVEARIGSLPLAMDYVNQVRNRMATNTGSKENWVLNADGTPAANYKIGLYPPGSPQFASSAKALEAIFFERTLELGLEGHRAFDAVRFGAEDGTTDTKELNGFIAYESTLKGYLSGGTYTRVPDAIMPIPQQAIDNSFKDGKYTLEQNPDY</sequence>
<dbReference type="InterPro" id="IPR011990">
    <property type="entry name" value="TPR-like_helical_dom_sf"/>
</dbReference>
<accession>A0A4R1LZ56</accession>
<dbReference type="AlphaFoldDB" id="A0A4R1LZ56"/>
<comment type="caution">
    <text evidence="8">The sequence shown here is derived from an EMBL/GenBank/DDBJ whole genome shotgun (WGS) entry which is preliminary data.</text>
</comment>
<evidence type="ECO:0000313" key="8">
    <source>
        <dbReference type="EMBL" id="TCK82643.1"/>
    </source>
</evidence>
<dbReference type="InterPro" id="IPR012944">
    <property type="entry name" value="SusD_RagB_dom"/>
</dbReference>
<dbReference type="PROSITE" id="PS51257">
    <property type="entry name" value="PROKAR_LIPOPROTEIN"/>
    <property type="match status" value="1"/>
</dbReference>
<keyword evidence="3" id="KW-0732">Signal</keyword>
<evidence type="ECO:0000256" key="2">
    <source>
        <dbReference type="ARBA" id="ARBA00006275"/>
    </source>
</evidence>
<evidence type="ECO:0000259" key="6">
    <source>
        <dbReference type="Pfam" id="PF07980"/>
    </source>
</evidence>
<gene>
    <name evidence="8" type="ORF">C8N28_1227</name>
</gene>
<dbReference type="Pfam" id="PF14322">
    <property type="entry name" value="SusD-like_3"/>
    <property type="match status" value="1"/>
</dbReference>
<evidence type="ECO:0000256" key="3">
    <source>
        <dbReference type="ARBA" id="ARBA00022729"/>
    </source>
</evidence>
<keyword evidence="4" id="KW-0472">Membrane</keyword>
<proteinExistence type="inferred from homology"/>
<comment type="similarity">
    <text evidence="2">Belongs to the SusD family.</text>
</comment>
<comment type="subcellular location">
    <subcellularLocation>
        <location evidence="1">Cell outer membrane</location>
    </subcellularLocation>
</comment>
<evidence type="ECO:0000313" key="9">
    <source>
        <dbReference type="Proteomes" id="UP000294616"/>
    </source>
</evidence>
<dbReference type="RefSeq" id="WP_132222649.1">
    <property type="nucleotide sequence ID" value="NZ_SMGO01000002.1"/>
</dbReference>
<organism evidence="8 9">
    <name type="scientific">Albibacterium bauzanense</name>
    <dbReference type="NCBI Taxonomy" id="653929"/>
    <lineage>
        <taxon>Bacteria</taxon>
        <taxon>Pseudomonadati</taxon>
        <taxon>Bacteroidota</taxon>
        <taxon>Sphingobacteriia</taxon>
        <taxon>Sphingobacteriales</taxon>
        <taxon>Sphingobacteriaceae</taxon>
        <taxon>Albibacterium</taxon>
    </lineage>
</organism>
<dbReference type="EMBL" id="SMGO01000002">
    <property type="protein sequence ID" value="TCK82643.1"/>
    <property type="molecule type" value="Genomic_DNA"/>
</dbReference>
<keyword evidence="5" id="KW-0998">Cell outer membrane</keyword>
<dbReference type="Gene3D" id="1.25.40.390">
    <property type="match status" value="1"/>
</dbReference>
<reference evidence="8 9" key="1">
    <citation type="submission" date="2019-03" db="EMBL/GenBank/DDBJ databases">
        <title>Genomic Encyclopedia of Archaeal and Bacterial Type Strains, Phase II (KMG-II): from individual species to whole genera.</title>
        <authorList>
            <person name="Goeker M."/>
        </authorList>
    </citation>
    <scope>NUCLEOTIDE SEQUENCE [LARGE SCALE GENOMIC DNA]</scope>
    <source>
        <strain evidence="8 9">DSM 22554</strain>
    </source>
</reference>
<dbReference type="Pfam" id="PF07980">
    <property type="entry name" value="SusD_RagB"/>
    <property type="match status" value="1"/>
</dbReference>
<name>A0A4R1LZ56_9SPHI</name>